<feature type="non-terminal residue" evidence="1">
    <location>
        <position position="154"/>
    </location>
</feature>
<proteinExistence type="predicted"/>
<protein>
    <submittedName>
        <fullName evidence="1">Uncharacterized protein</fullName>
    </submittedName>
</protein>
<evidence type="ECO:0000313" key="2">
    <source>
        <dbReference type="Proteomes" id="UP000696485"/>
    </source>
</evidence>
<dbReference type="Proteomes" id="UP000696485">
    <property type="component" value="Unassembled WGS sequence"/>
</dbReference>
<dbReference type="EMBL" id="JAAAUY010002826">
    <property type="protein sequence ID" value="KAF9309576.1"/>
    <property type="molecule type" value="Genomic_DNA"/>
</dbReference>
<evidence type="ECO:0000313" key="1">
    <source>
        <dbReference type="EMBL" id="KAF9309576.1"/>
    </source>
</evidence>
<organism evidence="1 2">
    <name type="scientific">Podila minutissima</name>
    <dbReference type="NCBI Taxonomy" id="64525"/>
    <lineage>
        <taxon>Eukaryota</taxon>
        <taxon>Fungi</taxon>
        <taxon>Fungi incertae sedis</taxon>
        <taxon>Mucoromycota</taxon>
        <taxon>Mortierellomycotina</taxon>
        <taxon>Mortierellomycetes</taxon>
        <taxon>Mortierellales</taxon>
        <taxon>Mortierellaceae</taxon>
        <taxon>Podila</taxon>
    </lineage>
</organism>
<sequence>YDTDPIDWIQDFDHIVKANEWSDACTLDVTALYVNEVCKVLLFQSKNPKDHAEFKKMFLDHYQNDEYKTHNYNYCQPNNESADAFIVKMMRWFEHADIKDDATRCHLFSNAANESVLCVLLRKSPKTFAEMITLTQAEGNVAQVLADHHHNHPI</sequence>
<keyword evidence="2" id="KW-1185">Reference proteome</keyword>
<gene>
    <name evidence="1" type="ORF">BG006_005054</name>
</gene>
<dbReference type="AlphaFoldDB" id="A0A9P5S7Y6"/>
<comment type="caution">
    <text evidence="1">The sequence shown here is derived from an EMBL/GenBank/DDBJ whole genome shotgun (WGS) entry which is preliminary data.</text>
</comment>
<feature type="non-terminal residue" evidence="1">
    <location>
        <position position="1"/>
    </location>
</feature>
<accession>A0A9P5S7Y6</accession>
<name>A0A9P5S7Y6_9FUNG</name>
<reference evidence="1" key="1">
    <citation type="journal article" date="2020" name="Fungal Divers.">
        <title>Resolving the Mortierellaceae phylogeny through synthesis of multi-gene phylogenetics and phylogenomics.</title>
        <authorList>
            <person name="Vandepol N."/>
            <person name="Liber J."/>
            <person name="Desiro A."/>
            <person name="Na H."/>
            <person name="Kennedy M."/>
            <person name="Barry K."/>
            <person name="Grigoriev I.V."/>
            <person name="Miller A.N."/>
            <person name="O'Donnell K."/>
            <person name="Stajich J.E."/>
            <person name="Bonito G."/>
        </authorList>
    </citation>
    <scope>NUCLEOTIDE SEQUENCE</scope>
    <source>
        <strain evidence="1">NVP1</strain>
    </source>
</reference>